<dbReference type="PANTHER" id="PTHR43749:SF2">
    <property type="entry name" value="RNA-SPLICING LIGASE RTCB"/>
    <property type="match status" value="1"/>
</dbReference>
<evidence type="ECO:0000256" key="10">
    <source>
        <dbReference type="PIRSR" id="PIRSR601233-2"/>
    </source>
</evidence>
<gene>
    <name evidence="12" type="ORF">DEM27_31715</name>
</gene>
<feature type="binding site" evidence="10">
    <location>
        <begin position="294"/>
        <end position="297"/>
    </location>
    <ligand>
        <name>GMP</name>
        <dbReference type="ChEBI" id="CHEBI:58115"/>
    </ligand>
</feature>
<evidence type="ECO:0000256" key="3">
    <source>
        <dbReference type="ARBA" id="ARBA00022723"/>
    </source>
</evidence>
<evidence type="ECO:0000313" key="13">
    <source>
        <dbReference type="Proteomes" id="UP000245252"/>
    </source>
</evidence>
<evidence type="ECO:0000256" key="2">
    <source>
        <dbReference type="ARBA" id="ARBA00022598"/>
    </source>
</evidence>
<name>A0A2U2DG84_9HYPH</name>
<feature type="binding site" evidence="10">
    <location>
        <begin position="267"/>
        <end position="270"/>
    </location>
    <ligand>
        <name>GMP</name>
        <dbReference type="ChEBI" id="CHEBI:58115"/>
    </ligand>
</feature>
<keyword evidence="13" id="KW-1185">Reference proteome</keyword>
<dbReference type="GO" id="GO:0006396">
    <property type="term" value="P:RNA processing"/>
    <property type="evidence" value="ECO:0007669"/>
    <property type="project" value="InterPro"/>
</dbReference>
<dbReference type="OrthoDB" id="9801954at2"/>
<evidence type="ECO:0000256" key="8">
    <source>
        <dbReference type="ARBA" id="ARBA00047746"/>
    </source>
</evidence>
<feature type="binding site" evidence="11">
    <location>
        <position position="235"/>
    </location>
    <ligand>
        <name>Mn(2+)</name>
        <dbReference type="ChEBI" id="CHEBI:29035"/>
        <label>2</label>
    </ligand>
</feature>
<dbReference type="Pfam" id="PF01139">
    <property type="entry name" value="RtcB"/>
    <property type="match status" value="1"/>
</dbReference>
<evidence type="ECO:0000256" key="4">
    <source>
        <dbReference type="ARBA" id="ARBA00022741"/>
    </source>
</evidence>
<feature type="binding site" evidence="11">
    <location>
        <position position="139"/>
    </location>
    <ligand>
        <name>Mn(2+)</name>
        <dbReference type="ChEBI" id="CHEBI:29035"/>
        <label>1</label>
    </ligand>
</feature>
<dbReference type="InterPro" id="IPR001233">
    <property type="entry name" value="RtcB"/>
</dbReference>
<dbReference type="EMBL" id="QFBC01000028">
    <property type="protein sequence ID" value="PWE52309.1"/>
    <property type="molecule type" value="Genomic_DNA"/>
</dbReference>
<keyword evidence="3 11" id="KW-0479">Metal-binding</keyword>
<feature type="binding site" evidence="10">
    <location>
        <begin position="235"/>
        <end position="236"/>
    </location>
    <ligand>
        <name>GMP</name>
        <dbReference type="ChEBI" id="CHEBI:58115"/>
    </ligand>
</feature>
<dbReference type="RefSeq" id="WP_109462232.1">
    <property type="nucleotide sequence ID" value="NZ_QFBC01000028.1"/>
</dbReference>
<evidence type="ECO:0000256" key="11">
    <source>
        <dbReference type="PIRSR" id="PIRSR601233-3"/>
    </source>
</evidence>
<dbReference type="AlphaFoldDB" id="A0A2U2DG84"/>
<dbReference type="GO" id="GO:0006281">
    <property type="term" value="P:DNA repair"/>
    <property type="evidence" value="ECO:0007669"/>
    <property type="project" value="TreeGrafter"/>
</dbReference>
<dbReference type="SUPFAM" id="SSF103365">
    <property type="entry name" value="Hypothetical protein PH1602"/>
    <property type="match status" value="1"/>
</dbReference>
<dbReference type="GO" id="GO:0003909">
    <property type="term" value="F:DNA ligase activity"/>
    <property type="evidence" value="ECO:0007669"/>
    <property type="project" value="TreeGrafter"/>
</dbReference>
<evidence type="ECO:0000256" key="5">
    <source>
        <dbReference type="ARBA" id="ARBA00022800"/>
    </source>
</evidence>
<keyword evidence="4 10" id="KW-0547">Nucleotide-binding</keyword>
<protein>
    <recommendedName>
        <fullName evidence="1">3'-phosphate/5'-hydroxy nucleic acid ligase</fullName>
        <ecNumber evidence="1">6.5.1.8</ecNumber>
    </recommendedName>
</protein>
<dbReference type="Proteomes" id="UP000245252">
    <property type="component" value="Unassembled WGS sequence"/>
</dbReference>
<accession>A0A2U2DG84</accession>
<feature type="active site" description="GMP-histidine intermediate" evidence="9">
    <location>
        <position position="294"/>
    </location>
</feature>
<reference evidence="12 13" key="1">
    <citation type="submission" date="2018-05" db="EMBL/GenBank/DDBJ databases">
        <title>The draft genome of strain NS-104.</title>
        <authorList>
            <person name="Hang P."/>
            <person name="Jiang J."/>
        </authorList>
    </citation>
    <scope>NUCLEOTIDE SEQUENCE [LARGE SCALE GENOMIC DNA]</scope>
    <source>
        <strain evidence="12 13">NS-104</strain>
    </source>
</reference>
<comment type="cofactor">
    <cofactor evidence="11">
        <name>Mn(2+)</name>
        <dbReference type="ChEBI" id="CHEBI:29035"/>
    </cofactor>
    <text evidence="11">Binds 2 manganese ions per subunit.</text>
</comment>
<evidence type="ECO:0000256" key="7">
    <source>
        <dbReference type="ARBA" id="ARBA00023211"/>
    </source>
</evidence>
<dbReference type="Gene3D" id="3.90.1860.10">
    <property type="entry name" value="tRNA-splicing ligase RtcB"/>
    <property type="match status" value="1"/>
</dbReference>
<dbReference type="GO" id="GO:0005525">
    <property type="term" value="F:GTP binding"/>
    <property type="evidence" value="ECO:0007669"/>
    <property type="project" value="UniProtKB-KW"/>
</dbReference>
<evidence type="ECO:0000256" key="1">
    <source>
        <dbReference type="ARBA" id="ARBA00012726"/>
    </source>
</evidence>
<dbReference type="PANTHER" id="PTHR43749">
    <property type="entry name" value="RNA-SPLICING LIGASE RTCB"/>
    <property type="match status" value="1"/>
</dbReference>
<evidence type="ECO:0000256" key="9">
    <source>
        <dbReference type="PIRSR" id="PIRSR601233-1"/>
    </source>
</evidence>
<sequence>MTFKIYGQHDDKTIGQMETCMNTGSAAAGVLCADGHLGYAHPIGGVVGYTDHISISGVGFDIACGNMAVRLDTPYADIAPRIGEILQDISRVVSFGVGRKNDERVEHEIFESDLWDAAEVADLKSMAQAQLGTVGSGNHYVDIFEGDDGATWIGVHFGSRGLGHKITTKYLALAGAKDGMEVPPALLPADSDTGRGYLAGIELGGLYAYAGREWVVERVRQIIGGAVTFSVHNHHNFAWHENHGGIDMWVVRKGATPAFPGQYGFVGGSMGDDAVILRGVDTPESAASLYSTVHGAGRVMSRTEARGKFVKVDGKKIRQPGKVRHDEWQRWIRDKGVTVLGSDLDEAPQAYRRLPEVLAAHAGTISIEHVLKPRGVIMAGSNEFDPYKD</sequence>
<keyword evidence="5" id="KW-0692">RNA repair</keyword>
<evidence type="ECO:0000313" key="12">
    <source>
        <dbReference type="EMBL" id="PWE52309.1"/>
    </source>
</evidence>
<feature type="binding site" evidence="11">
    <location>
        <position position="156"/>
    </location>
    <ligand>
        <name>Mn(2+)</name>
        <dbReference type="ChEBI" id="CHEBI:29035"/>
        <label>2</label>
    </ligand>
</feature>
<organism evidence="12 13">
    <name type="scientific">Metarhizobium album</name>
    <dbReference type="NCBI Taxonomy" id="2182425"/>
    <lineage>
        <taxon>Bacteria</taxon>
        <taxon>Pseudomonadati</taxon>
        <taxon>Pseudomonadota</taxon>
        <taxon>Alphaproteobacteria</taxon>
        <taxon>Hyphomicrobiales</taxon>
        <taxon>Rhizobiaceae</taxon>
        <taxon>Metarhizobium</taxon>
    </lineage>
</organism>
<comment type="caution">
    <text evidence="12">The sequence shown here is derived from an EMBL/GenBank/DDBJ whole genome shotgun (WGS) entry which is preliminary data.</text>
</comment>
<dbReference type="InterPro" id="IPR052915">
    <property type="entry name" value="RtcB-like"/>
</dbReference>
<evidence type="ECO:0000256" key="6">
    <source>
        <dbReference type="ARBA" id="ARBA00023134"/>
    </source>
</evidence>
<keyword evidence="2 12" id="KW-0436">Ligase</keyword>
<dbReference type="InterPro" id="IPR036025">
    <property type="entry name" value="RtcB-like_sf"/>
</dbReference>
<comment type="catalytic activity">
    <reaction evidence="8">
        <text>a 3'-end 3'-phospho-ribonucleotide-RNA + a 5'-end dephospho-ribonucleoside-RNA + GTP = a ribonucleotidyl-ribonucleotide-RNA + GMP + diphosphate</text>
        <dbReference type="Rhea" id="RHEA:68076"/>
        <dbReference type="Rhea" id="RHEA-COMP:10463"/>
        <dbReference type="Rhea" id="RHEA-COMP:13936"/>
        <dbReference type="Rhea" id="RHEA-COMP:17355"/>
        <dbReference type="ChEBI" id="CHEBI:33019"/>
        <dbReference type="ChEBI" id="CHEBI:37565"/>
        <dbReference type="ChEBI" id="CHEBI:58115"/>
        <dbReference type="ChEBI" id="CHEBI:83062"/>
        <dbReference type="ChEBI" id="CHEBI:138284"/>
        <dbReference type="ChEBI" id="CHEBI:173118"/>
        <dbReference type="EC" id="6.5.1.8"/>
    </reaction>
</comment>
<dbReference type="GO" id="GO:0030145">
    <property type="term" value="F:manganese ion binding"/>
    <property type="evidence" value="ECO:0007669"/>
    <property type="project" value="TreeGrafter"/>
</dbReference>
<dbReference type="EC" id="6.5.1.8" evidence="1"/>
<keyword evidence="7 11" id="KW-0464">Manganese</keyword>
<dbReference type="GO" id="GO:0170057">
    <property type="term" value="F:RNA ligase (GTP) activity"/>
    <property type="evidence" value="ECO:0007669"/>
    <property type="project" value="UniProtKB-EC"/>
</dbReference>
<proteinExistence type="predicted"/>
<dbReference type="GO" id="GO:0042245">
    <property type="term" value="P:RNA repair"/>
    <property type="evidence" value="ECO:0007669"/>
    <property type="project" value="UniProtKB-KW"/>
</dbReference>
<keyword evidence="6 10" id="KW-0342">GTP-binding</keyword>
<feature type="binding site" evidence="11">
    <location>
        <position position="61"/>
    </location>
    <ligand>
        <name>Mn(2+)</name>
        <dbReference type="ChEBI" id="CHEBI:29035"/>
        <label>1</label>
    </ligand>
</feature>